<comment type="caution">
    <text evidence="1">The sequence shown here is derived from an EMBL/GenBank/DDBJ whole genome shotgun (WGS) entry which is preliminary data.</text>
</comment>
<proteinExistence type="predicted"/>
<sequence length="184" mass="19787">MGGGVENFYHGLKRKSFRSMSRAKVVIFYSYFFKYGIFNKTLVVGSHAICGATTTGDDRLPTRFVLSLQQPVYGNYQQDLDVPAPTPPLAISPAGGDDDMRISGSSSSESAVVSNGIFGLQSILMGSKYMKAAQQLLDEVASVREDFKTDSNEGSKGQLKGSGDSPVAEAFNGVKSMENGQWCS</sequence>
<gene>
    <name evidence="1" type="ORF">MRB53_030545</name>
</gene>
<accession>A0ACC2KLI0</accession>
<keyword evidence="2" id="KW-1185">Reference proteome</keyword>
<evidence type="ECO:0000313" key="1">
    <source>
        <dbReference type="EMBL" id="KAJ8622016.1"/>
    </source>
</evidence>
<protein>
    <submittedName>
        <fullName evidence="1">Uncharacterized protein</fullName>
    </submittedName>
</protein>
<name>A0ACC2KLI0_PERAE</name>
<dbReference type="Proteomes" id="UP001234297">
    <property type="component" value="Chromosome 10"/>
</dbReference>
<organism evidence="1 2">
    <name type="scientific">Persea americana</name>
    <name type="common">Avocado</name>
    <dbReference type="NCBI Taxonomy" id="3435"/>
    <lineage>
        <taxon>Eukaryota</taxon>
        <taxon>Viridiplantae</taxon>
        <taxon>Streptophyta</taxon>
        <taxon>Embryophyta</taxon>
        <taxon>Tracheophyta</taxon>
        <taxon>Spermatophyta</taxon>
        <taxon>Magnoliopsida</taxon>
        <taxon>Magnoliidae</taxon>
        <taxon>Laurales</taxon>
        <taxon>Lauraceae</taxon>
        <taxon>Persea</taxon>
    </lineage>
</organism>
<dbReference type="EMBL" id="CM056818">
    <property type="protein sequence ID" value="KAJ8622016.1"/>
    <property type="molecule type" value="Genomic_DNA"/>
</dbReference>
<evidence type="ECO:0000313" key="2">
    <source>
        <dbReference type="Proteomes" id="UP001234297"/>
    </source>
</evidence>
<reference evidence="1 2" key="1">
    <citation type="journal article" date="2022" name="Hortic Res">
        <title>A haplotype resolved chromosomal level avocado genome allows analysis of novel avocado genes.</title>
        <authorList>
            <person name="Nath O."/>
            <person name="Fletcher S.J."/>
            <person name="Hayward A."/>
            <person name="Shaw L.M."/>
            <person name="Masouleh A.K."/>
            <person name="Furtado A."/>
            <person name="Henry R.J."/>
            <person name="Mitter N."/>
        </authorList>
    </citation>
    <scope>NUCLEOTIDE SEQUENCE [LARGE SCALE GENOMIC DNA]</scope>
    <source>
        <strain evidence="2">cv. Hass</strain>
    </source>
</reference>